<dbReference type="Pfam" id="PF00642">
    <property type="entry name" value="zf-CCCH"/>
    <property type="match status" value="1"/>
</dbReference>
<evidence type="ECO:0000256" key="3">
    <source>
        <dbReference type="ARBA" id="ARBA00022833"/>
    </source>
</evidence>
<feature type="zinc finger region" description="C3H1-type" evidence="8">
    <location>
        <begin position="220"/>
        <end position="247"/>
    </location>
</feature>
<feature type="compositionally biased region" description="Low complexity" evidence="9">
    <location>
        <begin position="480"/>
        <end position="496"/>
    </location>
</feature>
<feature type="compositionally biased region" description="Basic residues" evidence="9">
    <location>
        <begin position="595"/>
        <end position="605"/>
    </location>
</feature>
<feature type="zinc finger region" description="C3H1-type" evidence="8">
    <location>
        <begin position="181"/>
        <end position="208"/>
    </location>
</feature>
<feature type="compositionally biased region" description="Basic and acidic residues" evidence="9">
    <location>
        <begin position="376"/>
        <end position="390"/>
    </location>
</feature>
<dbReference type="SMART" id="SM00393">
    <property type="entry name" value="R3H"/>
    <property type="match status" value="1"/>
</dbReference>
<dbReference type="Proteomes" id="UP001162031">
    <property type="component" value="Unassembled WGS sequence"/>
</dbReference>
<evidence type="ECO:0000259" key="13">
    <source>
        <dbReference type="PROSITE" id="PS51061"/>
    </source>
</evidence>
<comment type="caution">
    <text evidence="14">The sequence shown here is derived from an EMBL/GenBank/DDBJ whole genome shotgun (WGS) entry which is preliminary data.</text>
</comment>
<feature type="region of interest" description="Disordered" evidence="9">
    <location>
        <begin position="249"/>
        <end position="276"/>
    </location>
</feature>
<evidence type="ECO:0000256" key="9">
    <source>
        <dbReference type="SAM" id="MobiDB-lite"/>
    </source>
</evidence>
<proteinExistence type="predicted"/>
<dbReference type="InterPro" id="IPR036867">
    <property type="entry name" value="R3H_dom_sf"/>
</dbReference>
<keyword evidence="1 8" id="KW-0479">Metal-binding</keyword>
<dbReference type="GO" id="GO:0003723">
    <property type="term" value="F:RNA binding"/>
    <property type="evidence" value="ECO:0007669"/>
    <property type="project" value="UniProtKB-UniRule"/>
</dbReference>
<evidence type="ECO:0000256" key="5">
    <source>
        <dbReference type="ARBA" id="ARBA00023125"/>
    </source>
</evidence>
<sequence length="767" mass="82443">MAMTTSSARFAPPAGDVATIVLSGIGTEISDGALMNMYRTYGPVVRVKHNGTNSAHVVFAQKRHALKAVQATNGAVVQGKTLKVSLQRPFKKTSEPCRGFAAGICRKGDMCKYYHVTNDAAFAPTAPPVVVATKRLHEPRAPAVAKPREVEQQANTREGDQEAKPREGGHRANVVPPEIQAISDKICRHYARGYCSQGEACNFAHVLGLSKRDVGSLTTGKTAKICLFFESGVCSRGAACRFVHTTKTSAPLAKPSPPKAVARSSREDVREPESRPKKDDRLCAECEKPGIAAWECAQCEGSLYCDDCNLAVHRARVMAKHERRKLPSLPTLPSCIECESVTARVRCEQCESTFCASCDTSVHKFKSLRKHVRVDLSSDGKGQDLATKEAKQKHKVLTKSEKEKSDGAQPMEEPPQSKSVDPMPYVESVPLLQFSSDSDSSDDEEMDEPVTAQSRDSHVTTATTAIETESDEDFDDVKLPASAPATSSVAVGSSASRPLDSGNRKDKSVAKARARPISAMKTESLSDSDSPDDVSSELTRASGSSPEEAASPMSEDDDDAPSKSTAKVTRTRKSTLAEISSESDSDSDDNATRKPVAKRAKKSVQKNKASSELRGGSEDLASTEAVEKKTKKKKTEKKTSAPELAAKKLASVSLSKSSNSTPGPGNAPTIVRKHKAGGISDGSSHTLVKKIEAFSDSSEPGELHLNANLNGFERLLAHDCAERLGLAHESTGSGLERHIIISRQYAKRSAVDSGNRLKTKKGKHDRH</sequence>
<dbReference type="SMART" id="SM00360">
    <property type="entry name" value="RRM"/>
    <property type="match status" value="1"/>
</dbReference>
<dbReference type="PANTHER" id="PTHR24009">
    <property type="entry name" value="RNA-BINDING (RRM/RBD/RNP MOTIFS)"/>
    <property type="match status" value="1"/>
</dbReference>
<feature type="domain" description="C3H1-type" evidence="11">
    <location>
        <begin position="181"/>
        <end position="208"/>
    </location>
</feature>
<evidence type="ECO:0000256" key="8">
    <source>
        <dbReference type="PROSITE-ProRule" id="PRU00723"/>
    </source>
</evidence>
<dbReference type="Pfam" id="PF00076">
    <property type="entry name" value="RRM_1"/>
    <property type="match status" value="1"/>
</dbReference>
<dbReference type="InterPro" id="IPR036855">
    <property type="entry name" value="Znf_CCCH_sf"/>
</dbReference>
<dbReference type="AlphaFoldDB" id="A0AAV0UJT4"/>
<feature type="region of interest" description="Disordered" evidence="9">
    <location>
        <begin position="140"/>
        <end position="171"/>
    </location>
</feature>
<feature type="compositionally biased region" description="Low complexity" evidence="9">
    <location>
        <begin position="541"/>
        <end position="553"/>
    </location>
</feature>
<name>A0AAV0UJT4_HYABA</name>
<evidence type="ECO:0000313" key="14">
    <source>
        <dbReference type="EMBL" id="CAI5736618.1"/>
    </source>
</evidence>
<dbReference type="InterPro" id="IPR000315">
    <property type="entry name" value="Znf_B-box"/>
</dbReference>
<dbReference type="EMBL" id="CANTFL010001315">
    <property type="protein sequence ID" value="CAI5736618.1"/>
    <property type="molecule type" value="Genomic_DNA"/>
</dbReference>
<evidence type="ECO:0000256" key="2">
    <source>
        <dbReference type="ARBA" id="ARBA00022771"/>
    </source>
</evidence>
<reference evidence="14" key="1">
    <citation type="submission" date="2022-12" db="EMBL/GenBank/DDBJ databases">
        <authorList>
            <person name="Webb A."/>
        </authorList>
    </citation>
    <scope>NUCLEOTIDE SEQUENCE</scope>
    <source>
        <strain evidence="14">Hp1</strain>
    </source>
</reference>
<dbReference type="PROSITE" id="PS50102">
    <property type="entry name" value="RRM"/>
    <property type="match status" value="1"/>
</dbReference>
<keyword evidence="3 8" id="KW-0862">Zinc</keyword>
<dbReference type="InterPro" id="IPR001374">
    <property type="entry name" value="R3H_dom"/>
</dbReference>
<evidence type="ECO:0000259" key="10">
    <source>
        <dbReference type="PROSITE" id="PS50102"/>
    </source>
</evidence>
<feature type="compositionally biased region" description="Polar residues" evidence="9">
    <location>
        <begin position="451"/>
        <end position="467"/>
    </location>
</feature>
<dbReference type="GO" id="GO:0003677">
    <property type="term" value="F:DNA binding"/>
    <property type="evidence" value="ECO:0007669"/>
    <property type="project" value="UniProtKB-KW"/>
</dbReference>
<dbReference type="InterPro" id="IPR000504">
    <property type="entry name" value="RRM_dom"/>
</dbReference>
<dbReference type="SUPFAM" id="SSF90229">
    <property type="entry name" value="CCCH zinc finger"/>
    <property type="match status" value="2"/>
</dbReference>
<evidence type="ECO:0000256" key="6">
    <source>
        <dbReference type="PROSITE-ProRule" id="PRU00024"/>
    </source>
</evidence>
<dbReference type="SUPFAM" id="SSF82708">
    <property type="entry name" value="R3H domain"/>
    <property type="match status" value="1"/>
</dbReference>
<accession>A0AAV0UJT4</accession>
<evidence type="ECO:0000313" key="15">
    <source>
        <dbReference type="Proteomes" id="UP001162031"/>
    </source>
</evidence>
<dbReference type="Pfam" id="PF01424">
    <property type="entry name" value="R3H"/>
    <property type="match status" value="1"/>
</dbReference>
<keyword evidence="4 7" id="KW-0694">RNA-binding</keyword>
<evidence type="ECO:0000256" key="4">
    <source>
        <dbReference type="ARBA" id="ARBA00022884"/>
    </source>
</evidence>
<dbReference type="CDD" id="cd19757">
    <property type="entry name" value="Bbox1"/>
    <property type="match status" value="1"/>
</dbReference>
<dbReference type="SUPFAM" id="SSF54928">
    <property type="entry name" value="RNA-binding domain, RBD"/>
    <property type="match status" value="1"/>
</dbReference>
<dbReference type="SMART" id="SM00356">
    <property type="entry name" value="ZnF_C3H1"/>
    <property type="match status" value="3"/>
</dbReference>
<evidence type="ECO:0000256" key="7">
    <source>
        <dbReference type="PROSITE-ProRule" id="PRU00176"/>
    </source>
</evidence>
<feature type="region of interest" description="Disordered" evidence="9">
    <location>
        <begin position="376"/>
        <end position="684"/>
    </location>
</feature>
<feature type="zinc finger region" description="C3H1-type" evidence="8">
    <location>
        <begin position="91"/>
        <end position="118"/>
    </location>
</feature>
<dbReference type="Gene3D" id="3.30.1370.210">
    <property type="match status" value="1"/>
</dbReference>
<protein>
    <submittedName>
        <fullName evidence="14">Uncharacterized protein</fullName>
    </submittedName>
</protein>
<feature type="compositionally biased region" description="Low complexity" evidence="9">
    <location>
        <begin position="647"/>
        <end position="660"/>
    </location>
</feature>
<feature type="domain" description="B box-type" evidence="12">
    <location>
        <begin position="335"/>
        <end position="376"/>
    </location>
</feature>
<dbReference type="Gene3D" id="3.30.70.330">
    <property type="match status" value="1"/>
</dbReference>
<dbReference type="Gene3D" id="3.30.1370.50">
    <property type="entry name" value="R3H-like domain"/>
    <property type="match status" value="1"/>
</dbReference>
<organism evidence="14 15">
    <name type="scientific">Hyaloperonospora brassicae</name>
    <name type="common">Brassica downy mildew</name>
    <name type="synonym">Peronospora brassicae</name>
    <dbReference type="NCBI Taxonomy" id="162125"/>
    <lineage>
        <taxon>Eukaryota</taxon>
        <taxon>Sar</taxon>
        <taxon>Stramenopiles</taxon>
        <taxon>Oomycota</taxon>
        <taxon>Peronosporomycetes</taxon>
        <taxon>Peronosporales</taxon>
        <taxon>Peronosporaceae</taxon>
        <taxon>Hyaloperonospora</taxon>
    </lineage>
</organism>
<evidence type="ECO:0000259" key="12">
    <source>
        <dbReference type="PROSITE" id="PS50119"/>
    </source>
</evidence>
<dbReference type="InterPro" id="IPR012677">
    <property type="entry name" value="Nucleotide-bd_a/b_plait_sf"/>
</dbReference>
<feature type="domain" description="RRM" evidence="10">
    <location>
        <begin position="18"/>
        <end position="89"/>
    </location>
</feature>
<feature type="compositionally biased region" description="Basic and acidic residues" evidence="9">
    <location>
        <begin position="264"/>
        <end position="276"/>
    </location>
</feature>
<keyword evidence="5" id="KW-0238">DNA-binding</keyword>
<feature type="domain" description="R3H" evidence="13">
    <location>
        <begin position="681"/>
        <end position="745"/>
    </location>
</feature>
<dbReference type="CDD" id="cd00590">
    <property type="entry name" value="RRM_SF"/>
    <property type="match status" value="1"/>
</dbReference>
<dbReference type="Pfam" id="PF14608">
    <property type="entry name" value="zf-CCCH_2"/>
    <property type="match status" value="2"/>
</dbReference>
<feature type="compositionally biased region" description="Basic and acidic residues" evidence="9">
    <location>
        <begin position="140"/>
        <end position="170"/>
    </location>
</feature>
<dbReference type="GO" id="GO:0008270">
    <property type="term" value="F:zinc ion binding"/>
    <property type="evidence" value="ECO:0007669"/>
    <property type="project" value="UniProtKB-KW"/>
</dbReference>
<keyword evidence="2 6" id="KW-0863">Zinc-finger</keyword>
<dbReference type="InterPro" id="IPR000571">
    <property type="entry name" value="Znf_CCCH"/>
</dbReference>
<dbReference type="InterPro" id="IPR035979">
    <property type="entry name" value="RBD_domain_sf"/>
</dbReference>
<dbReference type="PROSITE" id="PS51061">
    <property type="entry name" value="R3H"/>
    <property type="match status" value="1"/>
</dbReference>
<evidence type="ECO:0000256" key="1">
    <source>
        <dbReference type="ARBA" id="ARBA00022723"/>
    </source>
</evidence>
<evidence type="ECO:0000259" key="11">
    <source>
        <dbReference type="PROSITE" id="PS50103"/>
    </source>
</evidence>
<feature type="compositionally biased region" description="Acidic residues" evidence="9">
    <location>
        <begin position="439"/>
        <end position="448"/>
    </location>
</feature>
<dbReference type="PROSITE" id="PS50119">
    <property type="entry name" value="ZF_BBOX"/>
    <property type="match status" value="1"/>
</dbReference>
<keyword evidence="15" id="KW-1185">Reference proteome</keyword>
<feature type="domain" description="C3H1-type" evidence="11">
    <location>
        <begin position="220"/>
        <end position="247"/>
    </location>
</feature>
<gene>
    <name evidence="14" type="ORF">HBR001_LOCUS6884</name>
</gene>
<feature type="domain" description="C3H1-type" evidence="11">
    <location>
        <begin position="91"/>
        <end position="118"/>
    </location>
</feature>
<dbReference type="PROSITE" id="PS50103">
    <property type="entry name" value="ZF_C3H1"/>
    <property type="match status" value="3"/>
</dbReference>
<dbReference type="SMART" id="SM00336">
    <property type="entry name" value="BBOX"/>
    <property type="match status" value="2"/>
</dbReference>